<sequence>MDAMGSNPIKNSHILFLSSQHPVNYCILTRRVCTLFADLLIASFANCQLRSMVFVDRSMMRSDSAKTNYPGKIPYGLDLPSDVTDRKLPDGVTK</sequence>
<comment type="caution">
    <text evidence="1">The sequence shown here is derived from an EMBL/GenBank/DDBJ whole genome shotgun (WGS) entry which is preliminary data.</text>
</comment>
<organism evidence="1 2">
    <name type="scientific">Rubroshorea leprosula</name>
    <dbReference type="NCBI Taxonomy" id="152421"/>
    <lineage>
        <taxon>Eukaryota</taxon>
        <taxon>Viridiplantae</taxon>
        <taxon>Streptophyta</taxon>
        <taxon>Embryophyta</taxon>
        <taxon>Tracheophyta</taxon>
        <taxon>Spermatophyta</taxon>
        <taxon>Magnoliopsida</taxon>
        <taxon>eudicotyledons</taxon>
        <taxon>Gunneridae</taxon>
        <taxon>Pentapetalae</taxon>
        <taxon>rosids</taxon>
        <taxon>malvids</taxon>
        <taxon>Malvales</taxon>
        <taxon>Dipterocarpaceae</taxon>
        <taxon>Rubroshorea</taxon>
    </lineage>
</organism>
<dbReference type="AlphaFoldDB" id="A0AAV5K8K7"/>
<evidence type="ECO:0000313" key="1">
    <source>
        <dbReference type="EMBL" id="GKV19931.1"/>
    </source>
</evidence>
<proteinExistence type="predicted"/>
<evidence type="ECO:0000313" key="2">
    <source>
        <dbReference type="Proteomes" id="UP001054252"/>
    </source>
</evidence>
<dbReference type="EMBL" id="BPVZ01000054">
    <property type="protein sequence ID" value="GKV19931.1"/>
    <property type="molecule type" value="Genomic_DNA"/>
</dbReference>
<accession>A0AAV5K8K7</accession>
<name>A0AAV5K8K7_9ROSI</name>
<dbReference type="Proteomes" id="UP001054252">
    <property type="component" value="Unassembled WGS sequence"/>
</dbReference>
<protein>
    <submittedName>
        <fullName evidence="1">Uncharacterized protein</fullName>
    </submittedName>
</protein>
<keyword evidence="2" id="KW-1185">Reference proteome</keyword>
<gene>
    <name evidence="1" type="ORF">SLEP1_g30127</name>
</gene>
<reference evidence="1 2" key="1">
    <citation type="journal article" date="2021" name="Commun. Biol.">
        <title>The genome of Shorea leprosula (Dipterocarpaceae) highlights the ecological relevance of drought in aseasonal tropical rainforests.</title>
        <authorList>
            <person name="Ng K.K.S."/>
            <person name="Kobayashi M.J."/>
            <person name="Fawcett J.A."/>
            <person name="Hatakeyama M."/>
            <person name="Paape T."/>
            <person name="Ng C.H."/>
            <person name="Ang C.C."/>
            <person name="Tnah L.H."/>
            <person name="Lee C.T."/>
            <person name="Nishiyama T."/>
            <person name="Sese J."/>
            <person name="O'Brien M.J."/>
            <person name="Copetti D."/>
            <person name="Mohd Noor M.I."/>
            <person name="Ong R.C."/>
            <person name="Putra M."/>
            <person name="Sireger I.Z."/>
            <person name="Indrioko S."/>
            <person name="Kosugi Y."/>
            <person name="Izuno A."/>
            <person name="Isagi Y."/>
            <person name="Lee S.L."/>
            <person name="Shimizu K.K."/>
        </authorList>
    </citation>
    <scope>NUCLEOTIDE SEQUENCE [LARGE SCALE GENOMIC DNA]</scope>
    <source>
        <strain evidence="1">214</strain>
    </source>
</reference>